<name>A0AAW2L4U6_9LAMI</name>
<dbReference type="AlphaFoldDB" id="A0AAW2L4U6"/>
<protein>
    <submittedName>
        <fullName evidence="1">Spliceosome-associated protein A</fullName>
    </submittedName>
</protein>
<reference evidence="1" key="2">
    <citation type="journal article" date="2024" name="Plant">
        <title>Genomic evolution and insights into agronomic trait innovations of Sesamum species.</title>
        <authorList>
            <person name="Miao H."/>
            <person name="Wang L."/>
            <person name="Qu L."/>
            <person name="Liu H."/>
            <person name="Sun Y."/>
            <person name="Le M."/>
            <person name="Wang Q."/>
            <person name="Wei S."/>
            <person name="Zheng Y."/>
            <person name="Lin W."/>
            <person name="Duan Y."/>
            <person name="Cao H."/>
            <person name="Xiong S."/>
            <person name="Wang X."/>
            <person name="Wei L."/>
            <person name="Li C."/>
            <person name="Ma Q."/>
            <person name="Ju M."/>
            <person name="Zhao R."/>
            <person name="Li G."/>
            <person name="Mu C."/>
            <person name="Tian Q."/>
            <person name="Mei H."/>
            <person name="Zhang T."/>
            <person name="Gao T."/>
            <person name="Zhang H."/>
        </authorList>
    </citation>
    <scope>NUCLEOTIDE SEQUENCE</scope>
    <source>
        <strain evidence="1">G01</strain>
    </source>
</reference>
<evidence type="ECO:0000313" key="1">
    <source>
        <dbReference type="EMBL" id="KAL0313863.1"/>
    </source>
</evidence>
<accession>A0AAW2L4U6</accession>
<comment type="caution">
    <text evidence="1">The sequence shown here is derived from an EMBL/GenBank/DDBJ whole genome shotgun (WGS) entry which is preliminary data.</text>
</comment>
<sequence length="56" mass="6556">MAYRSAYFPVKDVIDGDLCEQFPTLPMDMQRKIGDELDRTPAEILKKLEEIRNKII</sequence>
<reference evidence="1" key="1">
    <citation type="submission" date="2020-06" db="EMBL/GenBank/DDBJ databases">
        <authorList>
            <person name="Li T."/>
            <person name="Hu X."/>
            <person name="Zhang T."/>
            <person name="Song X."/>
            <person name="Zhang H."/>
            <person name="Dai N."/>
            <person name="Sheng W."/>
            <person name="Hou X."/>
            <person name="Wei L."/>
        </authorList>
    </citation>
    <scope>NUCLEOTIDE SEQUENCE</scope>
    <source>
        <strain evidence="1">G01</strain>
        <tissue evidence="1">Leaf</tissue>
    </source>
</reference>
<organism evidence="1">
    <name type="scientific">Sesamum angustifolium</name>
    <dbReference type="NCBI Taxonomy" id="2727405"/>
    <lineage>
        <taxon>Eukaryota</taxon>
        <taxon>Viridiplantae</taxon>
        <taxon>Streptophyta</taxon>
        <taxon>Embryophyta</taxon>
        <taxon>Tracheophyta</taxon>
        <taxon>Spermatophyta</taxon>
        <taxon>Magnoliopsida</taxon>
        <taxon>eudicotyledons</taxon>
        <taxon>Gunneridae</taxon>
        <taxon>Pentapetalae</taxon>
        <taxon>asterids</taxon>
        <taxon>lamiids</taxon>
        <taxon>Lamiales</taxon>
        <taxon>Pedaliaceae</taxon>
        <taxon>Sesamum</taxon>
    </lineage>
</organism>
<gene>
    <name evidence="1" type="ORF">Sangu_2230700</name>
</gene>
<dbReference type="EMBL" id="JACGWK010000015">
    <property type="protein sequence ID" value="KAL0313863.1"/>
    <property type="molecule type" value="Genomic_DNA"/>
</dbReference>
<proteinExistence type="predicted"/>